<organism evidence="1">
    <name type="scientific">Rhizophora mucronata</name>
    <name type="common">Asiatic mangrove</name>
    <dbReference type="NCBI Taxonomy" id="61149"/>
    <lineage>
        <taxon>Eukaryota</taxon>
        <taxon>Viridiplantae</taxon>
        <taxon>Streptophyta</taxon>
        <taxon>Embryophyta</taxon>
        <taxon>Tracheophyta</taxon>
        <taxon>Spermatophyta</taxon>
        <taxon>Magnoliopsida</taxon>
        <taxon>eudicotyledons</taxon>
        <taxon>Gunneridae</taxon>
        <taxon>Pentapetalae</taxon>
        <taxon>rosids</taxon>
        <taxon>fabids</taxon>
        <taxon>Malpighiales</taxon>
        <taxon>Rhizophoraceae</taxon>
        <taxon>Rhizophora</taxon>
    </lineage>
</organism>
<evidence type="ECO:0000313" key="1">
    <source>
        <dbReference type="EMBL" id="MBX36196.1"/>
    </source>
</evidence>
<proteinExistence type="predicted"/>
<dbReference type="EMBL" id="GGEC01055712">
    <property type="protein sequence ID" value="MBX36196.1"/>
    <property type="molecule type" value="Transcribed_RNA"/>
</dbReference>
<sequence>MTLSNHWHHLNGLAAPTWIDRETMYCICSSYKHWLMKQRYEQ</sequence>
<accession>A0A2P2N174</accession>
<name>A0A2P2N174_RHIMU</name>
<reference evidence="1" key="1">
    <citation type="submission" date="2018-02" db="EMBL/GenBank/DDBJ databases">
        <title>Rhizophora mucronata_Transcriptome.</title>
        <authorList>
            <person name="Meera S.P."/>
            <person name="Sreeshan A."/>
            <person name="Augustine A."/>
        </authorList>
    </citation>
    <scope>NUCLEOTIDE SEQUENCE</scope>
    <source>
        <tissue evidence="1">Leaf</tissue>
    </source>
</reference>
<dbReference type="AlphaFoldDB" id="A0A2P2N174"/>
<protein>
    <submittedName>
        <fullName evidence="1">Uncharacterized protein</fullName>
    </submittedName>
</protein>